<sequence length="269" mass="31385">MPNKSLKDLLKSISSSESTIPSSKLYIILLGLALGMKYLHSHGIIHRDMKPDNILLDDKLYPHICDFGESYETDIEISQTKMQDYKGTPQYMAPEMFTDDYYTYKVDVYAFSLIAYELLTGKKTYEKIESARILSNFITKGNRPDLSDISDLEYDHFLKNVGQENLLKDLYNISMLMKKKSTNILIYLMKNSRTKTLMEILISKRQPMKEIFNQCFSMEFFCIKLKMIYQCKTYIQLIKDIFATITSSSLVSTENDFLKRLLLQLLNDF</sequence>
<organism evidence="2 3">
    <name type="scientific">Tritrichomonas musculus</name>
    <dbReference type="NCBI Taxonomy" id="1915356"/>
    <lineage>
        <taxon>Eukaryota</taxon>
        <taxon>Metamonada</taxon>
        <taxon>Parabasalia</taxon>
        <taxon>Tritrichomonadida</taxon>
        <taxon>Tritrichomonadidae</taxon>
        <taxon>Tritrichomonas</taxon>
    </lineage>
</organism>
<proteinExistence type="predicted"/>
<dbReference type="SUPFAM" id="SSF56112">
    <property type="entry name" value="Protein kinase-like (PK-like)"/>
    <property type="match status" value="1"/>
</dbReference>
<evidence type="ECO:0000313" key="2">
    <source>
        <dbReference type="EMBL" id="KAK8844997.1"/>
    </source>
</evidence>
<keyword evidence="3" id="KW-1185">Reference proteome</keyword>
<dbReference type="Pfam" id="PF00069">
    <property type="entry name" value="Pkinase"/>
    <property type="match status" value="1"/>
</dbReference>
<dbReference type="PROSITE" id="PS50011">
    <property type="entry name" value="PROTEIN_KINASE_DOM"/>
    <property type="match status" value="1"/>
</dbReference>
<dbReference type="Gene3D" id="1.10.510.10">
    <property type="entry name" value="Transferase(Phosphotransferase) domain 1"/>
    <property type="match status" value="1"/>
</dbReference>
<dbReference type="Proteomes" id="UP001470230">
    <property type="component" value="Unassembled WGS sequence"/>
</dbReference>
<gene>
    <name evidence="2" type="ORF">M9Y10_021171</name>
</gene>
<dbReference type="InterPro" id="IPR050167">
    <property type="entry name" value="Ser_Thr_protein_kinase"/>
</dbReference>
<feature type="domain" description="Protein kinase" evidence="1">
    <location>
        <begin position="1"/>
        <end position="221"/>
    </location>
</feature>
<dbReference type="PANTHER" id="PTHR23257:SF958">
    <property type="entry name" value="SERINE_THREONINE-PROTEIN KINASE WNK4"/>
    <property type="match status" value="1"/>
</dbReference>
<dbReference type="PROSITE" id="PS00108">
    <property type="entry name" value="PROTEIN_KINASE_ST"/>
    <property type="match status" value="1"/>
</dbReference>
<protein>
    <recommendedName>
        <fullName evidence="1">Protein kinase domain-containing protein</fullName>
    </recommendedName>
</protein>
<dbReference type="SMART" id="SM00220">
    <property type="entry name" value="S_TKc"/>
    <property type="match status" value="1"/>
</dbReference>
<dbReference type="PANTHER" id="PTHR23257">
    <property type="entry name" value="SERINE-THREONINE PROTEIN KINASE"/>
    <property type="match status" value="1"/>
</dbReference>
<accession>A0ABR2HF54</accession>
<reference evidence="2 3" key="1">
    <citation type="submission" date="2024-04" db="EMBL/GenBank/DDBJ databases">
        <title>Tritrichomonas musculus Genome.</title>
        <authorList>
            <person name="Alves-Ferreira E."/>
            <person name="Grigg M."/>
            <person name="Lorenzi H."/>
            <person name="Galac M."/>
        </authorList>
    </citation>
    <scope>NUCLEOTIDE SEQUENCE [LARGE SCALE GENOMIC DNA]</scope>
    <source>
        <strain evidence="2 3">EAF2021</strain>
    </source>
</reference>
<evidence type="ECO:0000313" key="3">
    <source>
        <dbReference type="Proteomes" id="UP001470230"/>
    </source>
</evidence>
<dbReference type="InterPro" id="IPR000719">
    <property type="entry name" value="Prot_kinase_dom"/>
</dbReference>
<comment type="caution">
    <text evidence="2">The sequence shown here is derived from an EMBL/GenBank/DDBJ whole genome shotgun (WGS) entry which is preliminary data.</text>
</comment>
<evidence type="ECO:0000259" key="1">
    <source>
        <dbReference type="PROSITE" id="PS50011"/>
    </source>
</evidence>
<dbReference type="InterPro" id="IPR008271">
    <property type="entry name" value="Ser/Thr_kinase_AS"/>
</dbReference>
<dbReference type="InterPro" id="IPR011009">
    <property type="entry name" value="Kinase-like_dom_sf"/>
</dbReference>
<name>A0ABR2HF54_9EUKA</name>
<dbReference type="EMBL" id="JAPFFF010000031">
    <property type="protein sequence ID" value="KAK8844997.1"/>
    <property type="molecule type" value="Genomic_DNA"/>
</dbReference>